<organism evidence="3 4">
    <name type="scientific">Cellulomonas oligotrophica</name>
    <dbReference type="NCBI Taxonomy" id="931536"/>
    <lineage>
        <taxon>Bacteria</taxon>
        <taxon>Bacillati</taxon>
        <taxon>Actinomycetota</taxon>
        <taxon>Actinomycetes</taxon>
        <taxon>Micrococcales</taxon>
        <taxon>Cellulomonadaceae</taxon>
        <taxon>Cellulomonas</taxon>
    </lineage>
</organism>
<reference evidence="3 4" key="1">
    <citation type="submission" date="2020-07" db="EMBL/GenBank/DDBJ databases">
        <title>Sequencing the genomes of 1000 actinobacteria strains.</title>
        <authorList>
            <person name="Klenk H.-P."/>
        </authorList>
    </citation>
    <scope>NUCLEOTIDE SEQUENCE [LARGE SCALE GENOMIC DNA]</scope>
    <source>
        <strain evidence="3 4">DSM 24482</strain>
    </source>
</reference>
<feature type="region of interest" description="Disordered" evidence="1">
    <location>
        <begin position="73"/>
        <end position="95"/>
    </location>
</feature>
<dbReference type="EMBL" id="JACCBK010000001">
    <property type="protein sequence ID" value="NYD87257.1"/>
    <property type="molecule type" value="Genomic_DNA"/>
</dbReference>
<keyword evidence="3" id="KW-0282">Flagellum</keyword>
<dbReference type="InterPro" id="IPR009384">
    <property type="entry name" value="SwrD-like"/>
</dbReference>
<dbReference type="AlphaFoldDB" id="A0A7Y9JYX7"/>
<dbReference type="RefSeq" id="WP_140460682.1">
    <property type="nucleotide sequence ID" value="NZ_BAABFI010000020.1"/>
</dbReference>
<sequence length="95" mass="10449">MIVVTRLNGGQFGVNPDLIQRVDRAPDTILTLIDGTKFIVREPLDEVIELITAYRAGLLARSREIDRGPRMELVPAPEADGEPAPPPVPLRPRSV</sequence>
<dbReference type="PANTHER" id="PTHR39185:SF1">
    <property type="entry name" value="SWARMING MOTILITY PROTEIN SWRD"/>
    <property type="match status" value="1"/>
</dbReference>
<accession>A0A7Y9JYX7</accession>
<dbReference type="PANTHER" id="PTHR39185">
    <property type="entry name" value="SWARMING MOTILITY PROTEIN SWRD"/>
    <property type="match status" value="1"/>
</dbReference>
<feature type="compositionally biased region" description="Pro residues" evidence="1">
    <location>
        <begin position="83"/>
        <end position="95"/>
    </location>
</feature>
<name>A0A7Y9JYX7_9CELL</name>
<keyword evidence="3" id="KW-0966">Cell projection</keyword>
<evidence type="ECO:0000256" key="1">
    <source>
        <dbReference type="SAM" id="MobiDB-lite"/>
    </source>
</evidence>
<proteinExistence type="predicted"/>
<dbReference type="Proteomes" id="UP000577956">
    <property type="component" value="Unassembled WGS sequence"/>
</dbReference>
<comment type="caution">
    <text evidence="3">The sequence shown here is derived from an EMBL/GenBank/DDBJ whole genome shotgun (WGS) entry which is preliminary data.</text>
</comment>
<evidence type="ECO:0000313" key="2">
    <source>
        <dbReference type="EMBL" id="GIG34039.1"/>
    </source>
</evidence>
<keyword evidence="3" id="KW-0969">Cilium</keyword>
<evidence type="ECO:0000313" key="4">
    <source>
        <dbReference type="Proteomes" id="UP000577956"/>
    </source>
</evidence>
<dbReference type="Proteomes" id="UP000618382">
    <property type="component" value="Unassembled WGS sequence"/>
</dbReference>
<reference evidence="2 5" key="2">
    <citation type="submission" date="2021-01" db="EMBL/GenBank/DDBJ databases">
        <title>Whole genome shotgun sequence of Cellulomonas oligotrophica NBRC 109435.</title>
        <authorList>
            <person name="Komaki H."/>
            <person name="Tamura T."/>
        </authorList>
    </citation>
    <scope>NUCLEOTIDE SEQUENCE [LARGE SCALE GENOMIC DNA]</scope>
    <source>
        <strain evidence="2 5">NBRC 109435</strain>
    </source>
</reference>
<keyword evidence="5" id="KW-1185">Reference proteome</keyword>
<protein>
    <submittedName>
        <fullName evidence="3">Flagellar protein FlbD</fullName>
    </submittedName>
</protein>
<dbReference type="EMBL" id="BONN01000011">
    <property type="protein sequence ID" value="GIG34039.1"/>
    <property type="molecule type" value="Genomic_DNA"/>
</dbReference>
<gene>
    <name evidence="3" type="ORF">BKA21_002806</name>
    <name evidence="2" type="ORF">Col01nite_31980</name>
</gene>
<evidence type="ECO:0000313" key="3">
    <source>
        <dbReference type="EMBL" id="NYD87257.1"/>
    </source>
</evidence>
<evidence type="ECO:0000313" key="5">
    <source>
        <dbReference type="Proteomes" id="UP000618382"/>
    </source>
</evidence>
<dbReference type="Pfam" id="PF06289">
    <property type="entry name" value="FlbD"/>
    <property type="match status" value="1"/>
</dbReference>